<proteinExistence type="inferred from homology"/>
<evidence type="ECO:0000256" key="2">
    <source>
        <dbReference type="ARBA" id="ARBA00009937"/>
    </source>
</evidence>
<accession>A0AAN9XLW2</accession>
<keyword evidence="3" id="KW-0539">Nucleus</keyword>
<organism evidence="4 5">
    <name type="scientific">Psophocarpus tetragonolobus</name>
    <name type="common">Winged bean</name>
    <name type="synonym">Dolichos tetragonolobus</name>
    <dbReference type="NCBI Taxonomy" id="3891"/>
    <lineage>
        <taxon>Eukaryota</taxon>
        <taxon>Viridiplantae</taxon>
        <taxon>Streptophyta</taxon>
        <taxon>Embryophyta</taxon>
        <taxon>Tracheophyta</taxon>
        <taxon>Spermatophyta</taxon>
        <taxon>Magnoliopsida</taxon>
        <taxon>eudicotyledons</taxon>
        <taxon>Gunneridae</taxon>
        <taxon>Pentapetalae</taxon>
        <taxon>rosids</taxon>
        <taxon>fabids</taxon>
        <taxon>Fabales</taxon>
        <taxon>Fabaceae</taxon>
        <taxon>Papilionoideae</taxon>
        <taxon>50 kb inversion clade</taxon>
        <taxon>NPAAA clade</taxon>
        <taxon>indigoferoid/millettioid clade</taxon>
        <taxon>Phaseoleae</taxon>
        <taxon>Psophocarpus</taxon>
    </lineage>
</organism>
<evidence type="ECO:0000256" key="3">
    <source>
        <dbReference type="ARBA" id="ARBA00023242"/>
    </source>
</evidence>
<sequence>MEGERRKRKLEKEEENEEQKMEKFFALIKRTKDVRDGFYKESDRGSSIWNPKFQPEDFIDCGETRKSNIISGSSEKELTEKKQDLQKAMTTIRVEADNNEDKYKASEHLDLNLSL</sequence>
<comment type="similarity">
    <text evidence="2">Belongs to the NPR1-interactor family.</text>
</comment>
<dbReference type="GO" id="GO:0005634">
    <property type="term" value="C:nucleus"/>
    <property type="evidence" value="ECO:0007669"/>
    <property type="project" value="UniProtKB-SubCell"/>
</dbReference>
<name>A0AAN9XLW2_PSOTE</name>
<reference evidence="4 5" key="1">
    <citation type="submission" date="2024-01" db="EMBL/GenBank/DDBJ databases">
        <title>The genomes of 5 underutilized Papilionoideae crops provide insights into root nodulation and disease resistanc.</title>
        <authorList>
            <person name="Jiang F."/>
        </authorList>
    </citation>
    <scope>NUCLEOTIDE SEQUENCE [LARGE SCALE GENOMIC DNA]</scope>
    <source>
        <strain evidence="4">DUOXIRENSHENG_FW03</strain>
        <tissue evidence="4">Leaves</tissue>
    </source>
</reference>
<dbReference type="GO" id="GO:0010112">
    <property type="term" value="P:regulation of systemic acquired resistance"/>
    <property type="evidence" value="ECO:0007669"/>
    <property type="project" value="InterPro"/>
</dbReference>
<dbReference type="PANTHER" id="PTHR33669:SF26">
    <property type="entry name" value="PROTEIN NIM1-INTERACTING 3"/>
    <property type="match status" value="1"/>
</dbReference>
<dbReference type="Pfam" id="PF15699">
    <property type="entry name" value="NPR1_interact"/>
    <property type="match status" value="1"/>
</dbReference>
<keyword evidence="5" id="KW-1185">Reference proteome</keyword>
<evidence type="ECO:0000313" key="4">
    <source>
        <dbReference type="EMBL" id="KAK7397093.1"/>
    </source>
</evidence>
<dbReference type="EMBL" id="JAYMYS010000004">
    <property type="protein sequence ID" value="KAK7397093.1"/>
    <property type="molecule type" value="Genomic_DNA"/>
</dbReference>
<dbReference type="AlphaFoldDB" id="A0AAN9XLW2"/>
<dbReference type="PANTHER" id="PTHR33669">
    <property type="entry name" value="PROTEIN NEGATIVE REGULATOR OF RESISTANCE"/>
    <property type="match status" value="1"/>
</dbReference>
<gene>
    <name evidence="4" type="ORF">VNO78_18260</name>
</gene>
<protein>
    <submittedName>
        <fullName evidence="4">Uncharacterized protein</fullName>
    </submittedName>
</protein>
<evidence type="ECO:0000313" key="5">
    <source>
        <dbReference type="Proteomes" id="UP001386955"/>
    </source>
</evidence>
<evidence type="ECO:0000256" key="1">
    <source>
        <dbReference type="ARBA" id="ARBA00004123"/>
    </source>
</evidence>
<comment type="subcellular location">
    <subcellularLocation>
        <location evidence="1">Nucleus</location>
    </subcellularLocation>
</comment>
<dbReference type="Proteomes" id="UP001386955">
    <property type="component" value="Unassembled WGS sequence"/>
</dbReference>
<comment type="caution">
    <text evidence="4">The sequence shown here is derived from an EMBL/GenBank/DDBJ whole genome shotgun (WGS) entry which is preliminary data.</text>
</comment>
<dbReference type="InterPro" id="IPR031425">
    <property type="entry name" value="NPR1/NH1-interacting"/>
</dbReference>